<dbReference type="Pfam" id="PF05697">
    <property type="entry name" value="Trigger_N"/>
    <property type="match status" value="1"/>
</dbReference>
<dbReference type="GO" id="GO:0051083">
    <property type="term" value="P:'de novo' cotranslational protein folding"/>
    <property type="evidence" value="ECO:0007669"/>
    <property type="project" value="TreeGrafter"/>
</dbReference>
<dbReference type="InterPro" id="IPR036611">
    <property type="entry name" value="Trigger_fac_ribosome-bd_sf"/>
</dbReference>
<evidence type="ECO:0000259" key="15">
    <source>
        <dbReference type="PROSITE" id="PS50059"/>
    </source>
</evidence>
<dbReference type="InterPro" id="IPR027304">
    <property type="entry name" value="Trigger_fact/SurA_dom_sf"/>
</dbReference>
<dbReference type="GO" id="GO:0005737">
    <property type="term" value="C:cytoplasm"/>
    <property type="evidence" value="ECO:0007669"/>
    <property type="project" value="UniProtKB-SubCell"/>
</dbReference>
<comment type="catalytic activity">
    <reaction evidence="1 12 13">
        <text>[protein]-peptidylproline (omega=180) = [protein]-peptidylproline (omega=0)</text>
        <dbReference type="Rhea" id="RHEA:16237"/>
        <dbReference type="Rhea" id="RHEA-COMP:10747"/>
        <dbReference type="Rhea" id="RHEA-COMP:10748"/>
        <dbReference type="ChEBI" id="CHEBI:83833"/>
        <dbReference type="ChEBI" id="CHEBI:83834"/>
        <dbReference type="EC" id="5.2.1.8"/>
    </reaction>
</comment>
<evidence type="ECO:0000256" key="8">
    <source>
        <dbReference type="ARBA" id="ARBA00023235"/>
    </source>
</evidence>
<keyword evidence="6 12" id="KW-0697">Rotamase</keyword>
<evidence type="ECO:0000256" key="2">
    <source>
        <dbReference type="ARBA" id="ARBA00005464"/>
    </source>
</evidence>
<evidence type="ECO:0000256" key="12">
    <source>
        <dbReference type="HAMAP-Rule" id="MF_00303"/>
    </source>
</evidence>
<evidence type="ECO:0000256" key="14">
    <source>
        <dbReference type="RuleBase" id="RU003914"/>
    </source>
</evidence>
<keyword evidence="7 12" id="KW-0143">Chaperone</keyword>
<evidence type="ECO:0000256" key="5">
    <source>
        <dbReference type="ARBA" id="ARBA00022618"/>
    </source>
</evidence>
<dbReference type="NCBIfam" id="TIGR00115">
    <property type="entry name" value="tig"/>
    <property type="match status" value="1"/>
</dbReference>
<feature type="domain" description="PPIase FKBP-type" evidence="15">
    <location>
        <begin position="163"/>
        <end position="245"/>
    </location>
</feature>
<dbReference type="InterPro" id="IPR008880">
    <property type="entry name" value="Trigger_fac_C"/>
</dbReference>
<evidence type="ECO:0000256" key="1">
    <source>
        <dbReference type="ARBA" id="ARBA00000971"/>
    </source>
</evidence>
<evidence type="ECO:0000256" key="10">
    <source>
        <dbReference type="ARBA" id="ARBA00024849"/>
    </source>
</evidence>
<dbReference type="PANTHER" id="PTHR30560:SF3">
    <property type="entry name" value="TRIGGER FACTOR-LIKE PROTEIN TIG, CHLOROPLASTIC"/>
    <property type="match status" value="1"/>
</dbReference>
<dbReference type="GO" id="GO:0015031">
    <property type="term" value="P:protein transport"/>
    <property type="evidence" value="ECO:0007669"/>
    <property type="project" value="UniProtKB-UniRule"/>
</dbReference>
<comment type="caution">
    <text evidence="16">The sequence shown here is derived from an EMBL/GenBank/DDBJ whole genome shotgun (WGS) entry which is preliminary data.</text>
</comment>
<comment type="domain">
    <text evidence="12">Consists of 3 domains; the N-terminus binds the ribosome, the middle domain has PPIase activity, while the C-terminus has intrinsic chaperone activity on its own.</text>
</comment>
<dbReference type="GO" id="GO:0044183">
    <property type="term" value="F:protein folding chaperone"/>
    <property type="evidence" value="ECO:0007669"/>
    <property type="project" value="TreeGrafter"/>
</dbReference>
<reference evidence="16" key="2">
    <citation type="journal article" date="2021" name="PeerJ">
        <title>Extensive microbial diversity within the chicken gut microbiome revealed by metagenomics and culture.</title>
        <authorList>
            <person name="Gilroy R."/>
            <person name="Ravi A."/>
            <person name="Getino M."/>
            <person name="Pursley I."/>
            <person name="Horton D.L."/>
            <person name="Alikhan N.F."/>
            <person name="Baker D."/>
            <person name="Gharbi K."/>
            <person name="Hall N."/>
            <person name="Watson M."/>
            <person name="Adriaenssens E.M."/>
            <person name="Foster-Nyarko E."/>
            <person name="Jarju S."/>
            <person name="Secka A."/>
            <person name="Antonio M."/>
            <person name="Oren A."/>
            <person name="Chaudhuri R.R."/>
            <person name="La Ragione R."/>
            <person name="Hildebrand F."/>
            <person name="Pallen M.J."/>
        </authorList>
    </citation>
    <scope>NUCLEOTIDE SEQUENCE</scope>
    <source>
        <strain evidence="16">ChiSxjej2B14-6234</strain>
    </source>
</reference>
<dbReference type="Gene3D" id="1.10.3120.10">
    <property type="entry name" value="Trigger factor, C-terminal domain"/>
    <property type="match status" value="1"/>
</dbReference>
<name>A0A9D0ZAS6_9FIRM</name>
<organism evidence="16 17">
    <name type="scientific">Candidatus Onthenecus intestinigallinarum</name>
    <dbReference type="NCBI Taxonomy" id="2840875"/>
    <lineage>
        <taxon>Bacteria</taxon>
        <taxon>Bacillati</taxon>
        <taxon>Bacillota</taxon>
        <taxon>Clostridia</taxon>
        <taxon>Eubacteriales</taxon>
        <taxon>Candidatus Onthenecus</taxon>
    </lineage>
</organism>
<evidence type="ECO:0000256" key="6">
    <source>
        <dbReference type="ARBA" id="ARBA00023110"/>
    </source>
</evidence>
<evidence type="ECO:0000256" key="9">
    <source>
        <dbReference type="ARBA" id="ARBA00023306"/>
    </source>
</evidence>
<comment type="function">
    <text evidence="10 12">Involved in protein export. Acts as a chaperone by maintaining the newly synthesized protein in an open conformation. Functions as a peptidyl-prolyl cis-trans isomerase.</text>
</comment>
<dbReference type="Pfam" id="PF00254">
    <property type="entry name" value="FKBP_C"/>
    <property type="match status" value="1"/>
</dbReference>
<dbReference type="SUPFAM" id="SSF54534">
    <property type="entry name" value="FKBP-like"/>
    <property type="match status" value="1"/>
</dbReference>
<evidence type="ECO:0000256" key="11">
    <source>
        <dbReference type="ARBA" id="ARBA00029986"/>
    </source>
</evidence>
<dbReference type="AlphaFoldDB" id="A0A9D0ZAS6"/>
<gene>
    <name evidence="12" type="primary">tig</name>
    <name evidence="16" type="ORF">IAB73_02205</name>
</gene>
<dbReference type="GO" id="GO:0043022">
    <property type="term" value="F:ribosome binding"/>
    <property type="evidence" value="ECO:0007669"/>
    <property type="project" value="TreeGrafter"/>
</dbReference>
<dbReference type="SUPFAM" id="SSF102735">
    <property type="entry name" value="Trigger factor ribosome-binding domain"/>
    <property type="match status" value="1"/>
</dbReference>
<dbReference type="Pfam" id="PF05698">
    <property type="entry name" value="Trigger_C"/>
    <property type="match status" value="1"/>
</dbReference>
<dbReference type="SUPFAM" id="SSF109998">
    <property type="entry name" value="Triger factor/SurA peptide-binding domain-like"/>
    <property type="match status" value="1"/>
</dbReference>
<dbReference type="InterPro" id="IPR008881">
    <property type="entry name" value="Trigger_fac_ribosome-bd_bac"/>
</dbReference>
<evidence type="ECO:0000256" key="3">
    <source>
        <dbReference type="ARBA" id="ARBA00013194"/>
    </source>
</evidence>
<dbReference type="InterPro" id="IPR037041">
    <property type="entry name" value="Trigger_fac_C_sf"/>
</dbReference>
<keyword evidence="9 12" id="KW-0131">Cell cycle</keyword>
<dbReference type="GO" id="GO:0051301">
    <property type="term" value="P:cell division"/>
    <property type="evidence" value="ECO:0007669"/>
    <property type="project" value="UniProtKB-KW"/>
</dbReference>
<dbReference type="EC" id="5.2.1.8" evidence="3 12"/>
<protein>
    <recommendedName>
        <fullName evidence="4 12">Trigger factor</fullName>
        <shortName evidence="12">TF</shortName>
        <ecNumber evidence="3 12">5.2.1.8</ecNumber>
    </recommendedName>
    <alternativeName>
        <fullName evidence="11 12">PPIase</fullName>
    </alternativeName>
</protein>
<dbReference type="PIRSF" id="PIRSF003095">
    <property type="entry name" value="Trigger_factor"/>
    <property type="match status" value="1"/>
</dbReference>
<proteinExistence type="inferred from homology"/>
<accession>A0A9D0ZAS6</accession>
<dbReference type="PROSITE" id="PS50059">
    <property type="entry name" value="FKBP_PPIASE"/>
    <property type="match status" value="1"/>
</dbReference>
<comment type="subcellular location">
    <subcellularLocation>
        <location evidence="12">Cytoplasm</location>
    </subcellularLocation>
    <text evidence="12">About half TF is bound to the ribosome near the polypeptide exit tunnel while the other half is free in the cytoplasm.</text>
</comment>
<evidence type="ECO:0000313" key="17">
    <source>
        <dbReference type="Proteomes" id="UP000886887"/>
    </source>
</evidence>
<dbReference type="GO" id="GO:0043335">
    <property type="term" value="P:protein unfolding"/>
    <property type="evidence" value="ECO:0007669"/>
    <property type="project" value="TreeGrafter"/>
</dbReference>
<dbReference type="EMBL" id="DVFJ01000006">
    <property type="protein sequence ID" value="HIQ71008.1"/>
    <property type="molecule type" value="Genomic_DNA"/>
</dbReference>
<comment type="similarity">
    <text evidence="2 12 14">Belongs to the FKBP-type PPIase family. Tig subfamily.</text>
</comment>
<dbReference type="InterPro" id="IPR046357">
    <property type="entry name" value="PPIase_dom_sf"/>
</dbReference>
<dbReference type="GO" id="GO:0003755">
    <property type="term" value="F:peptidyl-prolyl cis-trans isomerase activity"/>
    <property type="evidence" value="ECO:0007669"/>
    <property type="project" value="UniProtKB-UniRule"/>
</dbReference>
<dbReference type="Gene3D" id="3.30.70.1050">
    <property type="entry name" value="Trigger factor ribosome-binding domain"/>
    <property type="match status" value="1"/>
</dbReference>
<keyword evidence="5 12" id="KW-0132">Cell division</keyword>
<reference evidence="16" key="1">
    <citation type="submission" date="2020-10" db="EMBL/GenBank/DDBJ databases">
        <authorList>
            <person name="Gilroy R."/>
        </authorList>
    </citation>
    <scope>NUCLEOTIDE SEQUENCE</scope>
    <source>
        <strain evidence="16">ChiSxjej2B14-6234</strain>
    </source>
</reference>
<dbReference type="InterPro" id="IPR001179">
    <property type="entry name" value="PPIase_FKBP_dom"/>
</dbReference>
<evidence type="ECO:0000313" key="16">
    <source>
        <dbReference type="EMBL" id="HIQ71008.1"/>
    </source>
</evidence>
<keyword evidence="12" id="KW-0963">Cytoplasm</keyword>
<dbReference type="InterPro" id="IPR005215">
    <property type="entry name" value="Trig_fac"/>
</dbReference>
<dbReference type="Proteomes" id="UP000886887">
    <property type="component" value="Unassembled WGS sequence"/>
</dbReference>
<sequence length="427" mass="47915">MTISVEKLSSNKVKISFDIEAEKFEEAMQKSYLKNRGRVNVPGFRKGKAPRKLIENMYGEGVFYDDAFEALFPEAYDKAVEENALEPVDRPNVDIQQIGSGKNLQFTAEVFVRPDVTLGEYKGLKVERHEHPVTDEQVDAQVEQARQRAAREISVEDRAVQDDDIVNLDYAGTVDGVAFEGGAAKGQRLTIGSGQFIPGFEEQMVGMQIGEEKDLSVKFPEEYHAKELAGKDAVFHVKVNSITVRELPALDDDFAKDVSEFDTLDAYKQDIRAKLEAESKEHCDAEFENALVDAAVANATLDVPGAMIERQIDGMLRDFQMRLAYQGMRLEDFMKYTGQGIEELRTQYREQADKRVRAELVLQAIKKAEGIEATDEEVEAEIAKFAEEGKKTVEEFKASLKPEDIDYLKDSIGIRKTVDMLKAAAAE</sequence>
<dbReference type="FunFam" id="3.10.50.40:FF:000001">
    <property type="entry name" value="Trigger factor"/>
    <property type="match status" value="1"/>
</dbReference>
<keyword evidence="8 12" id="KW-0413">Isomerase</keyword>
<evidence type="ECO:0000256" key="4">
    <source>
        <dbReference type="ARBA" id="ARBA00016902"/>
    </source>
</evidence>
<dbReference type="Gene3D" id="3.10.50.40">
    <property type="match status" value="1"/>
</dbReference>
<dbReference type="PANTHER" id="PTHR30560">
    <property type="entry name" value="TRIGGER FACTOR CHAPERONE AND PEPTIDYL-PROLYL CIS/TRANS ISOMERASE"/>
    <property type="match status" value="1"/>
</dbReference>
<dbReference type="HAMAP" id="MF_00303">
    <property type="entry name" value="Trigger_factor_Tig"/>
    <property type="match status" value="1"/>
</dbReference>
<evidence type="ECO:0000256" key="13">
    <source>
        <dbReference type="PROSITE-ProRule" id="PRU00277"/>
    </source>
</evidence>
<evidence type="ECO:0000256" key="7">
    <source>
        <dbReference type="ARBA" id="ARBA00023186"/>
    </source>
</evidence>